<feature type="region of interest" description="Disordered" evidence="5">
    <location>
        <begin position="314"/>
        <end position="334"/>
    </location>
</feature>
<evidence type="ECO:0000256" key="3">
    <source>
        <dbReference type="ARBA" id="ARBA00022833"/>
    </source>
</evidence>
<sequence>MPRVGYGGVRTAYNYNFYDSQHESREECWACMIIPLTFWIFASLTLSLGVYGTSQLVLGPNYSHLLEASSMLVKEIKVKDVGQEGGPMLYGFLDKPKLNLERNWSMKHTLHVHPQYHQEFAVWLNTGSRIWLNCEVKTFGFLDILVVVLKGEEDLQEWTQDPSNPRTGLVRLQMHDHGEVEYVVKEDANYHFVIGNFNQHSVEVVMTLNFTSKIYDTETASYKCSMEKGSCSMKLFFPYTNYALLTTPSNTTDARNVWSVELSYGARLVTYLVILGVIILIVYCIFRVLGHLDQTTQTEAVATESERAPLLLPKESTSDSSTYGTLEQDQESGLHNSTDDLYDGKICVICYDEQRNCFFVPCGHCATCYACGQRIEVGENKTCPICRQPITKVKRLFNA</sequence>
<dbReference type="PANTHER" id="PTHR46858:SF6">
    <property type="entry name" value="LIGASE, PUTATIVE-RELATED"/>
    <property type="match status" value="1"/>
</dbReference>
<dbReference type="Pfam" id="PF16040">
    <property type="entry name" value="APD1-4_N"/>
    <property type="match status" value="1"/>
</dbReference>
<evidence type="ECO:0000256" key="2">
    <source>
        <dbReference type="ARBA" id="ARBA00022771"/>
    </source>
</evidence>
<feature type="compositionally biased region" description="Polar residues" evidence="5">
    <location>
        <begin position="318"/>
        <end position="334"/>
    </location>
</feature>
<dbReference type="PROSITE" id="PS50089">
    <property type="entry name" value="ZF_RING_2"/>
    <property type="match status" value="1"/>
</dbReference>
<evidence type="ECO:0000313" key="8">
    <source>
        <dbReference type="EMBL" id="JAG87677.1"/>
    </source>
</evidence>
<feature type="transmembrane region" description="Helical" evidence="6">
    <location>
        <begin position="268"/>
        <end position="286"/>
    </location>
</feature>
<keyword evidence="1" id="KW-0479">Metal-binding</keyword>
<keyword evidence="3" id="KW-0862">Zinc</keyword>
<dbReference type="Gene3D" id="3.30.40.10">
    <property type="entry name" value="Zinc/RING finger domain, C3HC4 (zinc finger)"/>
    <property type="match status" value="1"/>
</dbReference>
<feature type="domain" description="RING-type" evidence="7">
    <location>
        <begin position="347"/>
        <end position="387"/>
    </location>
</feature>
<evidence type="ECO:0000256" key="5">
    <source>
        <dbReference type="SAM" id="MobiDB-lite"/>
    </source>
</evidence>
<dbReference type="Pfam" id="PF13920">
    <property type="entry name" value="zf-C3HC4_3"/>
    <property type="match status" value="1"/>
</dbReference>
<evidence type="ECO:0000256" key="1">
    <source>
        <dbReference type="ARBA" id="ARBA00022723"/>
    </source>
</evidence>
<dbReference type="InterPro" id="IPR032008">
    <property type="entry name" value="APD1-4_N"/>
</dbReference>
<keyword evidence="6" id="KW-1133">Transmembrane helix</keyword>
<dbReference type="GO" id="GO:0061630">
    <property type="term" value="F:ubiquitin protein ligase activity"/>
    <property type="evidence" value="ECO:0007669"/>
    <property type="project" value="TreeGrafter"/>
</dbReference>
<dbReference type="Pfam" id="PF16041">
    <property type="entry name" value="APD1-4_M"/>
    <property type="match status" value="1"/>
</dbReference>
<dbReference type="AlphaFoldDB" id="A0A0C9S663"/>
<keyword evidence="6" id="KW-0812">Transmembrane</keyword>
<evidence type="ECO:0000259" key="7">
    <source>
        <dbReference type="PROSITE" id="PS50089"/>
    </source>
</evidence>
<evidence type="ECO:0000256" key="6">
    <source>
        <dbReference type="SAM" id="Phobius"/>
    </source>
</evidence>
<proteinExistence type="predicted"/>
<name>A0A0C9S663_9CONI</name>
<reference evidence="8" key="1">
    <citation type="submission" date="2015-02" db="EMBL/GenBank/DDBJ databases">
        <title>A transcriptome of Wollemia nobilis - a relic of Gondwana.</title>
        <authorList>
            <person name="Chia J.Y."/>
            <person name="Leong Y.S."/>
            <person name="Abdul Karim S."/>
            <person name="Wan Azmi N."/>
            <person name="Hercus R."/>
            <person name="Croft L."/>
        </authorList>
    </citation>
    <scope>NUCLEOTIDE SEQUENCE</scope>
    <source>
        <strain evidence="8">MaeBrown</strain>
        <tissue evidence="8">Leaf</tissue>
    </source>
</reference>
<keyword evidence="2 4" id="KW-0863">Zinc-finger</keyword>
<dbReference type="InterPro" id="IPR013083">
    <property type="entry name" value="Znf_RING/FYVE/PHD"/>
</dbReference>
<accession>A0A0C9S663</accession>
<dbReference type="SMART" id="SM00184">
    <property type="entry name" value="RING"/>
    <property type="match status" value="1"/>
</dbReference>
<protein>
    <submittedName>
        <fullName evidence="8">TSA: Wollemia nobilis Ref_Wollemi_Transcript_11733_1520 transcribed RNA sequence</fullName>
    </submittedName>
</protein>
<dbReference type="InterPro" id="IPR001841">
    <property type="entry name" value="Znf_RING"/>
</dbReference>
<organism evidence="8">
    <name type="scientific">Wollemia nobilis</name>
    <dbReference type="NCBI Taxonomy" id="56998"/>
    <lineage>
        <taxon>Eukaryota</taxon>
        <taxon>Viridiplantae</taxon>
        <taxon>Streptophyta</taxon>
        <taxon>Embryophyta</taxon>
        <taxon>Tracheophyta</taxon>
        <taxon>Spermatophyta</taxon>
        <taxon>Pinopsida</taxon>
        <taxon>Pinidae</taxon>
        <taxon>Conifers II</taxon>
        <taxon>Araucariales</taxon>
        <taxon>Araucariaceae</taxon>
        <taxon>Wollemia</taxon>
    </lineage>
</organism>
<evidence type="ECO:0000256" key="4">
    <source>
        <dbReference type="PROSITE-ProRule" id="PRU00175"/>
    </source>
</evidence>
<dbReference type="EMBL" id="GCHU01011667">
    <property type="protein sequence ID" value="JAG87677.1"/>
    <property type="molecule type" value="Transcribed_RNA"/>
</dbReference>
<keyword evidence="6" id="KW-0472">Membrane</keyword>
<dbReference type="InterPro" id="IPR032010">
    <property type="entry name" value="APD1-4_M"/>
</dbReference>
<dbReference type="PANTHER" id="PTHR46858">
    <property type="entry name" value="OS05G0521000 PROTEIN"/>
    <property type="match status" value="1"/>
</dbReference>
<dbReference type="GO" id="GO:0008270">
    <property type="term" value="F:zinc ion binding"/>
    <property type="evidence" value="ECO:0007669"/>
    <property type="project" value="UniProtKB-KW"/>
</dbReference>
<dbReference type="SUPFAM" id="SSF57850">
    <property type="entry name" value="RING/U-box"/>
    <property type="match status" value="1"/>
</dbReference>
<dbReference type="GO" id="GO:0016567">
    <property type="term" value="P:protein ubiquitination"/>
    <property type="evidence" value="ECO:0007669"/>
    <property type="project" value="TreeGrafter"/>
</dbReference>